<evidence type="ECO:0000256" key="4">
    <source>
        <dbReference type="SAM" id="MobiDB-lite"/>
    </source>
</evidence>
<organism evidence="6 7">
    <name type="scientific">Amphilophus citrinellus</name>
    <name type="common">Midas cichlid</name>
    <name type="synonym">Cichlasoma citrinellum</name>
    <dbReference type="NCBI Taxonomy" id="61819"/>
    <lineage>
        <taxon>Eukaryota</taxon>
        <taxon>Metazoa</taxon>
        <taxon>Chordata</taxon>
        <taxon>Craniata</taxon>
        <taxon>Vertebrata</taxon>
        <taxon>Euteleostomi</taxon>
        <taxon>Actinopterygii</taxon>
        <taxon>Neopterygii</taxon>
        <taxon>Teleostei</taxon>
        <taxon>Neoteleostei</taxon>
        <taxon>Acanthomorphata</taxon>
        <taxon>Ovalentaria</taxon>
        <taxon>Cichlomorphae</taxon>
        <taxon>Cichliformes</taxon>
        <taxon>Cichlidae</taxon>
        <taxon>New World cichlids</taxon>
        <taxon>Cichlasomatinae</taxon>
        <taxon>Heroini</taxon>
        <taxon>Amphilophus</taxon>
    </lineage>
</organism>
<keyword evidence="2" id="KW-0547">Nucleotide-binding</keyword>
<dbReference type="Gene3D" id="3.40.50.300">
    <property type="entry name" value="P-loop containing nucleotide triphosphate hydrolases"/>
    <property type="match status" value="1"/>
</dbReference>
<dbReference type="PROSITE" id="PS51720">
    <property type="entry name" value="G_AIG1"/>
    <property type="match status" value="1"/>
</dbReference>
<dbReference type="PANTHER" id="PTHR10903:SF188">
    <property type="entry name" value="GTPASE IMAP FAMILY MEMBER 2-LIKE-RELATED"/>
    <property type="match status" value="1"/>
</dbReference>
<reference evidence="6" key="1">
    <citation type="submission" date="2025-08" db="UniProtKB">
        <authorList>
            <consortium name="Ensembl"/>
        </authorList>
    </citation>
    <scope>IDENTIFICATION</scope>
</reference>
<dbReference type="Proteomes" id="UP000261340">
    <property type="component" value="Unplaced"/>
</dbReference>
<dbReference type="InterPro" id="IPR027417">
    <property type="entry name" value="P-loop_NTPase"/>
</dbReference>
<dbReference type="InterPro" id="IPR006703">
    <property type="entry name" value="G_AIG1"/>
</dbReference>
<evidence type="ECO:0000256" key="3">
    <source>
        <dbReference type="ARBA" id="ARBA00023134"/>
    </source>
</evidence>
<dbReference type="STRING" id="61819.ENSACIP00000028693"/>
<dbReference type="OMA" id="YIKEDCA"/>
<feature type="compositionally biased region" description="Basic and acidic residues" evidence="4">
    <location>
        <begin position="262"/>
        <end position="292"/>
    </location>
</feature>
<feature type="region of interest" description="Disordered" evidence="4">
    <location>
        <begin position="242"/>
        <end position="312"/>
    </location>
</feature>
<dbReference type="CDD" id="cd01852">
    <property type="entry name" value="AIG1"/>
    <property type="match status" value="1"/>
</dbReference>
<evidence type="ECO:0000256" key="1">
    <source>
        <dbReference type="ARBA" id="ARBA00008535"/>
    </source>
</evidence>
<dbReference type="PANTHER" id="PTHR10903">
    <property type="entry name" value="GTPASE, IMAP FAMILY MEMBER-RELATED"/>
    <property type="match status" value="1"/>
</dbReference>
<dbReference type="SUPFAM" id="SSF52540">
    <property type="entry name" value="P-loop containing nucleoside triphosphate hydrolases"/>
    <property type="match status" value="1"/>
</dbReference>
<dbReference type="GO" id="GO:0005525">
    <property type="term" value="F:GTP binding"/>
    <property type="evidence" value="ECO:0007669"/>
    <property type="project" value="UniProtKB-KW"/>
</dbReference>
<keyword evidence="7" id="KW-1185">Reference proteome</keyword>
<feature type="compositionally biased region" description="Basic and acidic residues" evidence="4">
    <location>
        <begin position="242"/>
        <end position="255"/>
    </location>
</feature>
<evidence type="ECO:0000259" key="5">
    <source>
        <dbReference type="PROSITE" id="PS51720"/>
    </source>
</evidence>
<evidence type="ECO:0000256" key="2">
    <source>
        <dbReference type="ARBA" id="ARBA00022741"/>
    </source>
</evidence>
<dbReference type="InterPro" id="IPR045058">
    <property type="entry name" value="GIMA/IAN/Toc"/>
</dbReference>
<accession>A0A3Q0T1E5</accession>
<feature type="domain" description="AIG1-type G" evidence="5">
    <location>
        <begin position="5"/>
        <end position="206"/>
    </location>
</feature>
<dbReference type="FunFam" id="3.40.50.300:FF:000366">
    <property type="entry name" value="GTPase, IMAP family member 2"/>
    <property type="match status" value="1"/>
</dbReference>
<evidence type="ECO:0000313" key="7">
    <source>
        <dbReference type="Proteomes" id="UP000261340"/>
    </source>
</evidence>
<sequence length="312" mass="36296">SADSEESIRMVLLGKTGSGKSATANTILGKKEFLSRVSQKSVTRKCQKSAGEIDGCPVVLIDTPGLFDTTLSDSEVRRELLQCISMLSPGPHVLLLVLPIGRFTEEEKEAVKKIKEIFGKKSGNFIIVTFTRGDELEDRSIESYIKEDCAEFVQSLIKECGGRYHVFNNKDQRNRTQVRELLKKVEAMLHESGGSYYTTEMFQEAEAAIQKEMERLLKEKDEDIKREREKLKEEMQIKTREMEEQISKIESEKEQSMNQLKQMEDYIYQERKKREREEKIREEEDRKKRGQEEIQQQLKYYSKITNTHTSKD</sequence>
<dbReference type="GeneTree" id="ENSGT01120000271858"/>
<keyword evidence="3" id="KW-0342">GTP-binding</keyword>
<comment type="similarity">
    <text evidence="1">Belongs to the TRAFAC class TrmE-Era-EngA-EngB-Septin-like GTPase superfamily. AIG1/Toc34/Toc159-like paraseptin GTPase family. IAN subfamily.</text>
</comment>
<reference evidence="6" key="2">
    <citation type="submission" date="2025-09" db="UniProtKB">
        <authorList>
            <consortium name="Ensembl"/>
        </authorList>
    </citation>
    <scope>IDENTIFICATION</scope>
</reference>
<dbReference type="Ensembl" id="ENSACIT00000029453.1">
    <property type="protein sequence ID" value="ENSACIP00000028693.1"/>
    <property type="gene ID" value="ENSACIG00000022222.1"/>
</dbReference>
<dbReference type="AlphaFoldDB" id="A0A3Q0T1E5"/>
<name>A0A3Q0T1E5_AMPCI</name>
<protein>
    <recommendedName>
        <fullName evidence="5">AIG1-type G domain-containing protein</fullName>
    </recommendedName>
</protein>
<feature type="compositionally biased region" description="Polar residues" evidence="4">
    <location>
        <begin position="293"/>
        <end position="312"/>
    </location>
</feature>
<evidence type="ECO:0000313" key="6">
    <source>
        <dbReference type="Ensembl" id="ENSACIP00000028693.1"/>
    </source>
</evidence>
<dbReference type="Pfam" id="PF04548">
    <property type="entry name" value="AIG1"/>
    <property type="match status" value="1"/>
</dbReference>
<proteinExistence type="inferred from homology"/>